<dbReference type="Proteomes" id="UP000321570">
    <property type="component" value="Unassembled WGS sequence"/>
</dbReference>
<evidence type="ECO:0000313" key="1">
    <source>
        <dbReference type="EMBL" id="VUZ56572.1"/>
    </source>
</evidence>
<sequence length="128" mass="14926">MTVQEELDRIFYVVHHCTCRHLLSLNKILSRCIIFDILPNPGGYCLIRYLPTYPLTKPKWTVLFRDTTGRKRSKNDTYYPINIKSITEAFIISVFIVARCFGVKMPPDIIKLNPIFFNDLKIMISGKL</sequence>
<protein>
    <submittedName>
        <fullName evidence="1">Uncharacterized protein</fullName>
    </submittedName>
</protein>
<proteinExistence type="predicted"/>
<dbReference type="EMBL" id="CABIJS010000706">
    <property type="protein sequence ID" value="VUZ56572.1"/>
    <property type="molecule type" value="Genomic_DNA"/>
</dbReference>
<reference evidence="1 2" key="1">
    <citation type="submission" date="2019-07" db="EMBL/GenBank/DDBJ databases">
        <authorList>
            <person name="Jastrzebski P J."/>
            <person name="Paukszto L."/>
            <person name="Jastrzebski P J."/>
        </authorList>
    </citation>
    <scope>NUCLEOTIDE SEQUENCE [LARGE SCALE GENOMIC DNA]</scope>
    <source>
        <strain evidence="1 2">WMS-il1</strain>
    </source>
</reference>
<evidence type="ECO:0000313" key="2">
    <source>
        <dbReference type="Proteomes" id="UP000321570"/>
    </source>
</evidence>
<organism evidence="1 2">
    <name type="scientific">Hymenolepis diminuta</name>
    <name type="common">Rat tapeworm</name>
    <dbReference type="NCBI Taxonomy" id="6216"/>
    <lineage>
        <taxon>Eukaryota</taxon>
        <taxon>Metazoa</taxon>
        <taxon>Spiralia</taxon>
        <taxon>Lophotrochozoa</taxon>
        <taxon>Platyhelminthes</taxon>
        <taxon>Cestoda</taxon>
        <taxon>Eucestoda</taxon>
        <taxon>Cyclophyllidea</taxon>
        <taxon>Hymenolepididae</taxon>
        <taxon>Hymenolepis</taxon>
    </lineage>
</organism>
<name>A0A564ZB05_HYMDI</name>
<dbReference type="AlphaFoldDB" id="A0A564ZB05"/>
<accession>A0A564ZB05</accession>
<keyword evidence="2" id="KW-1185">Reference proteome</keyword>
<gene>
    <name evidence="1" type="ORF">WMSIL1_LOCUS14174</name>
</gene>